<proteinExistence type="predicted"/>
<protein>
    <submittedName>
        <fullName evidence="1">Uncharacterized protein</fullName>
    </submittedName>
</protein>
<accession>A0A183PX66</accession>
<name>A0A183PX66_9TREM</name>
<evidence type="ECO:0000313" key="1">
    <source>
        <dbReference type="EMBL" id="VDP78454.1"/>
    </source>
</evidence>
<gene>
    <name evidence="1" type="ORF">SMTD_LOCUS18951</name>
</gene>
<organism evidence="1 2">
    <name type="scientific">Schistosoma mattheei</name>
    <dbReference type="NCBI Taxonomy" id="31246"/>
    <lineage>
        <taxon>Eukaryota</taxon>
        <taxon>Metazoa</taxon>
        <taxon>Spiralia</taxon>
        <taxon>Lophotrochozoa</taxon>
        <taxon>Platyhelminthes</taxon>
        <taxon>Trematoda</taxon>
        <taxon>Digenea</taxon>
        <taxon>Strigeidida</taxon>
        <taxon>Schistosomatoidea</taxon>
        <taxon>Schistosomatidae</taxon>
        <taxon>Schistosoma</taxon>
    </lineage>
</organism>
<reference evidence="1 2" key="1">
    <citation type="submission" date="2018-11" db="EMBL/GenBank/DDBJ databases">
        <authorList>
            <consortium name="Pathogen Informatics"/>
        </authorList>
    </citation>
    <scope>NUCLEOTIDE SEQUENCE [LARGE SCALE GENOMIC DNA]</scope>
    <source>
        <strain>Denwood</strain>
        <strain evidence="2">Zambia</strain>
    </source>
</reference>
<keyword evidence="2" id="KW-1185">Reference proteome</keyword>
<evidence type="ECO:0000313" key="2">
    <source>
        <dbReference type="Proteomes" id="UP000269396"/>
    </source>
</evidence>
<dbReference type="Proteomes" id="UP000269396">
    <property type="component" value="Unassembled WGS sequence"/>
</dbReference>
<dbReference type="EMBL" id="UZAL01041415">
    <property type="protein sequence ID" value="VDP78454.1"/>
    <property type="molecule type" value="Genomic_DNA"/>
</dbReference>
<dbReference type="AlphaFoldDB" id="A0A183PX66"/>
<dbReference type="STRING" id="31246.A0A183PX66"/>
<sequence length="83" mass="9578">MSLLRYSVLFLLIIELFFLSVTVISHRATLIDSNRFLVGRAEALGILCRIMIYAQRGRLAEEYLARFYLCLYYALVVDPTVSL</sequence>